<evidence type="ECO:0000256" key="1">
    <source>
        <dbReference type="SAM" id="SignalP"/>
    </source>
</evidence>
<sequence>MTIWRRLLCWLRPGLLLSTGGLFALAAPGVAQTAGPRPAAEQAPEAPKRIEHRQPLIDILAHMSGKCTTLKVAGRSYACKAVAYAHNEAGRVSFAVAIEDPADDGHVVSFSGEKGKRFDDNSYELPIDRMLLNSKHRPKVHGLPVPAEEASTGICRQFGNFAARRVSSVTCTATDSRGQSYELLFVSDGSPIGVRRVRQSAASIDDPFK</sequence>
<reference evidence="2 3" key="1">
    <citation type="journal article" date="2015" name="Stand. Genomic Sci.">
        <title>Genomic Encyclopedia of Bacterial and Archaeal Type Strains, Phase III: the genomes of soil and plant-associated and newly described type strains.</title>
        <authorList>
            <person name="Whitman W.B."/>
            <person name="Woyke T."/>
            <person name="Klenk H.P."/>
            <person name="Zhou Y."/>
            <person name="Lilburn T.G."/>
            <person name="Beck B.J."/>
            <person name="De Vos P."/>
            <person name="Vandamme P."/>
            <person name="Eisen J.A."/>
            <person name="Garrity G."/>
            <person name="Hugenholtz P."/>
            <person name="Kyrpides N.C."/>
        </authorList>
    </citation>
    <scope>NUCLEOTIDE SEQUENCE [LARGE SCALE GENOMIC DNA]</scope>
    <source>
        <strain evidence="2 3">CGMCC 1.10948</strain>
    </source>
</reference>
<protein>
    <submittedName>
        <fullName evidence="2">Uncharacterized protein</fullName>
    </submittedName>
</protein>
<gene>
    <name evidence="2" type="ORF">IQ16_07783</name>
</gene>
<feature type="chain" id="PRO_5022099103" evidence="1">
    <location>
        <begin position="27"/>
        <end position="209"/>
    </location>
</feature>
<keyword evidence="1" id="KW-0732">Signal</keyword>
<keyword evidence="3" id="KW-1185">Reference proteome</keyword>
<comment type="caution">
    <text evidence="2">The sequence shown here is derived from an EMBL/GenBank/DDBJ whole genome shotgun (WGS) entry which is preliminary data.</text>
</comment>
<proteinExistence type="predicted"/>
<feature type="signal peptide" evidence="1">
    <location>
        <begin position="1"/>
        <end position="26"/>
    </location>
</feature>
<dbReference type="EMBL" id="VLLA01000036">
    <property type="protein sequence ID" value="TWI60185.1"/>
    <property type="molecule type" value="Genomic_DNA"/>
</dbReference>
<dbReference type="AlphaFoldDB" id="A0A562QTV9"/>
<evidence type="ECO:0000313" key="2">
    <source>
        <dbReference type="EMBL" id="TWI60185.1"/>
    </source>
</evidence>
<accession>A0A562QTV9</accession>
<name>A0A562QTV9_9BRAD</name>
<evidence type="ECO:0000313" key="3">
    <source>
        <dbReference type="Proteomes" id="UP000316291"/>
    </source>
</evidence>
<dbReference type="Proteomes" id="UP000316291">
    <property type="component" value="Unassembled WGS sequence"/>
</dbReference>
<organism evidence="2 3">
    <name type="scientific">Bradyrhizobium huanghuaihaiense</name>
    <dbReference type="NCBI Taxonomy" id="990078"/>
    <lineage>
        <taxon>Bacteria</taxon>
        <taxon>Pseudomonadati</taxon>
        <taxon>Pseudomonadota</taxon>
        <taxon>Alphaproteobacteria</taxon>
        <taxon>Hyphomicrobiales</taxon>
        <taxon>Nitrobacteraceae</taxon>
        <taxon>Bradyrhizobium</taxon>
    </lineage>
</organism>